<evidence type="ECO:0000313" key="3">
    <source>
        <dbReference type="EMBL" id="TXT04902.1"/>
    </source>
</evidence>
<keyword evidence="4" id="KW-1185">Reference proteome</keyword>
<proteinExistence type="predicted"/>
<keyword evidence="2" id="KW-1133">Transmembrane helix</keyword>
<feature type="compositionally biased region" description="Low complexity" evidence="1">
    <location>
        <begin position="98"/>
        <end position="113"/>
    </location>
</feature>
<feature type="transmembrane region" description="Helical" evidence="2">
    <location>
        <begin position="123"/>
        <end position="144"/>
    </location>
</feature>
<evidence type="ECO:0000313" key="4">
    <source>
        <dbReference type="Proteomes" id="UP000473826"/>
    </source>
</evidence>
<gene>
    <name evidence="3" type="ORF">VHUM_03985</name>
</gene>
<protein>
    <submittedName>
        <fullName evidence="3">Uncharacterized protein</fullName>
    </submittedName>
</protein>
<dbReference type="InterPro" id="IPR021047">
    <property type="entry name" value="Mannosyltransferase_CMT1"/>
</dbReference>
<dbReference type="EMBL" id="QKWK01000013">
    <property type="protein sequence ID" value="TXT04902.1"/>
    <property type="molecule type" value="Genomic_DNA"/>
</dbReference>
<reference evidence="3 4" key="1">
    <citation type="journal article" date="2019" name="PLoS Genet.">
        <title>Convergent evolution of linked mating-type loci in basidiomycete fungi.</title>
        <authorList>
            <person name="Sun S."/>
            <person name="Coelho M.A."/>
            <person name="Heitman J."/>
            <person name="Nowrousian M."/>
        </authorList>
    </citation>
    <scope>NUCLEOTIDE SEQUENCE [LARGE SCALE GENOMIC DNA]</scope>
    <source>
        <strain evidence="3 4">CBS 4282</strain>
    </source>
</reference>
<comment type="caution">
    <text evidence="3">The sequence shown here is derived from an EMBL/GenBank/DDBJ whole genome shotgun (WGS) entry which is preliminary data.</text>
</comment>
<dbReference type="AlphaFoldDB" id="A0A7D8YZE0"/>
<dbReference type="PANTHER" id="PTHR34144">
    <property type="entry name" value="CHROMOSOME 8, WHOLE GENOME SHOTGUN SEQUENCE"/>
    <property type="match status" value="1"/>
</dbReference>
<keyword evidence="2" id="KW-0472">Membrane</keyword>
<dbReference type="Proteomes" id="UP000473826">
    <property type="component" value="Unassembled WGS sequence"/>
</dbReference>
<dbReference type="PANTHER" id="PTHR34144:SF7">
    <property type="entry name" value="EXPORT PROTEIN (CAP59), PUTATIVE (AFU_ORTHOLOGUE AFUA_7G05020)-RELATED"/>
    <property type="match status" value="1"/>
</dbReference>
<evidence type="ECO:0000256" key="1">
    <source>
        <dbReference type="SAM" id="MobiDB-lite"/>
    </source>
</evidence>
<dbReference type="OrthoDB" id="262547at2759"/>
<feature type="transmembrane region" description="Helical" evidence="2">
    <location>
        <begin position="150"/>
        <end position="176"/>
    </location>
</feature>
<keyword evidence="2" id="KW-0812">Transmembrane</keyword>
<feature type="region of interest" description="Disordered" evidence="1">
    <location>
        <begin position="30"/>
        <end position="113"/>
    </location>
</feature>
<dbReference type="Pfam" id="PF11735">
    <property type="entry name" value="CAP59_mtransfer"/>
    <property type="match status" value="1"/>
</dbReference>
<accession>A0A7D8YZE0</accession>
<sequence>MGFLSALTSASDWVRARARPASLATTAAHYLPVPPSPFSSQASASSTRPSQDDDEDGSTDRTASSELEAKLPDSYFAPRSPRGQYLPVDGDRSHTHTRSPSSSSSSSAGSTRPRSWLARRDPVLIFVVLLSIATFVALLVAFPFPTTVHVFAAIFVGITAWTQISCLRVVVALALLAWRGSPKALAKGLPRWSTPQYLFLLVLSTFVLCCLSLGLVPPLQELPPLNRDLAGAAPGKYFIAANLYNNEDLVPHWSDQVIKLAEHLGPSNTFVSIYESNSKDKTPELLADFATRLTHLGVANRVVSENTTRWWAYGTSPERIGFLSAARNKAIEPLQSADAELRLPDYHEFTKVVFLNDIFFSWQSAVRLLTTSLDGKPGEDGYDLACGTDFHGAGLYDTWVARDVCGTPMRTFWPYVKDSVSVARLRKNVPIQVSACWNGMVAFPAAPYLYKPATSTATYTGGRMSPPLSSPLQFRVSGIDACDHSECFLFSLDLNRLYGSADRPPRILMNPDVRTAYSVKWWKWNDVVLRIPVLKFWNGEWGVRLHLERG</sequence>
<feature type="compositionally biased region" description="Low complexity" evidence="1">
    <location>
        <begin position="38"/>
        <end position="49"/>
    </location>
</feature>
<organism evidence="3 4">
    <name type="scientific">Vanrija humicola</name>
    <name type="common">Yeast</name>
    <name type="synonym">Cryptococcus humicola</name>
    <dbReference type="NCBI Taxonomy" id="5417"/>
    <lineage>
        <taxon>Eukaryota</taxon>
        <taxon>Fungi</taxon>
        <taxon>Dikarya</taxon>
        <taxon>Basidiomycota</taxon>
        <taxon>Agaricomycotina</taxon>
        <taxon>Tremellomycetes</taxon>
        <taxon>Trichosporonales</taxon>
        <taxon>Trichosporonaceae</taxon>
        <taxon>Vanrija</taxon>
    </lineage>
</organism>
<feature type="transmembrane region" description="Helical" evidence="2">
    <location>
        <begin position="197"/>
        <end position="216"/>
    </location>
</feature>
<evidence type="ECO:0000256" key="2">
    <source>
        <dbReference type="SAM" id="Phobius"/>
    </source>
</evidence>
<name>A0A7D8YZE0_VANHU</name>